<dbReference type="GO" id="GO:0043597">
    <property type="term" value="C:cytoplasmic replication fork"/>
    <property type="evidence" value="ECO:0007669"/>
    <property type="project" value="TreeGrafter"/>
</dbReference>
<dbReference type="Proteomes" id="UP000002287">
    <property type="component" value="Chromosome 1"/>
</dbReference>
<evidence type="ECO:0000313" key="17">
    <source>
        <dbReference type="Proteomes" id="UP000002287"/>
    </source>
</evidence>
<dbReference type="SMART" id="SM00437">
    <property type="entry name" value="TOP1Ac"/>
    <property type="match status" value="1"/>
</dbReference>
<dbReference type="Gene3D" id="1.10.290.10">
    <property type="entry name" value="Topoisomerase I, domain 4"/>
    <property type="match status" value="1"/>
</dbReference>
<dbReference type="InterPro" id="IPR003602">
    <property type="entry name" value="Topo_IA_DNA-bd_dom"/>
</dbReference>
<dbReference type="InterPro" id="IPR000380">
    <property type="entry name" value="Topo_IA"/>
</dbReference>
<comment type="catalytic activity">
    <reaction evidence="1">
        <text>ATP-independent breakage of single-stranded DNA, followed by passage and rejoining.</text>
        <dbReference type="EC" id="5.6.2.1"/>
    </reaction>
</comment>
<dbReference type="InterPro" id="IPR013826">
    <property type="entry name" value="Topo_IA_cen_sub3"/>
</dbReference>
<dbReference type="EMBL" id="CP000614">
    <property type="protein sequence ID" value="ABO55125.1"/>
    <property type="molecule type" value="Genomic_DNA"/>
</dbReference>
<accession>A4JFS2</accession>
<feature type="domain" description="Toprim" evidence="14">
    <location>
        <begin position="2"/>
        <end position="140"/>
    </location>
</feature>
<dbReference type="GO" id="GO:0006310">
    <property type="term" value="P:DNA recombination"/>
    <property type="evidence" value="ECO:0007669"/>
    <property type="project" value="TreeGrafter"/>
</dbReference>
<dbReference type="NCBIfam" id="NF005829">
    <property type="entry name" value="PRK07726.1"/>
    <property type="match status" value="1"/>
</dbReference>
<evidence type="ECO:0000256" key="10">
    <source>
        <dbReference type="ARBA" id="ARBA00031985"/>
    </source>
</evidence>
<feature type="compositionally biased region" description="Basic and acidic residues" evidence="13">
    <location>
        <begin position="469"/>
        <end position="478"/>
    </location>
</feature>
<dbReference type="eggNOG" id="COG0550">
    <property type="taxonomic scope" value="Bacteria"/>
</dbReference>
<feature type="compositionally biased region" description="Low complexity" evidence="13">
    <location>
        <begin position="651"/>
        <end position="678"/>
    </location>
</feature>
<proteinExistence type="inferred from homology"/>
<evidence type="ECO:0000256" key="3">
    <source>
        <dbReference type="ARBA" id="ARBA00012891"/>
    </source>
</evidence>
<dbReference type="NCBIfam" id="TIGR01056">
    <property type="entry name" value="topB"/>
    <property type="match status" value="1"/>
</dbReference>
<evidence type="ECO:0000256" key="11">
    <source>
        <dbReference type="ARBA" id="ARBA00032235"/>
    </source>
</evidence>
<evidence type="ECO:0000259" key="15">
    <source>
        <dbReference type="PROSITE" id="PS52039"/>
    </source>
</evidence>
<evidence type="ECO:0000256" key="13">
    <source>
        <dbReference type="SAM" id="MobiDB-lite"/>
    </source>
</evidence>
<evidence type="ECO:0000256" key="9">
    <source>
        <dbReference type="ARBA" id="ARBA00030003"/>
    </source>
</evidence>
<feature type="region of interest" description="Disordered" evidence="13">
    <location>
        <begin position="454"/>
        <end position="506"/>
    </location>
</feature>
<dbReference type="CDD" id="cd00186">
    <property type="entry name" value="TOP1Ac"/>
    <property type="match status" value="1"/>
</dbReference>
<keyword evidence="5" id="KW-0862">Zinc</keyword>
<dbReference type="InterPro" id="IPR013824">
    <property type="entry name" value="Topo_IA_cen_sub1"/>
</dbReference>
<dbReference type="Pfam" id="PF01131">
    <property type="entry name" value="Topoisom_bac"/>
    <property type="match status" value="1"/>
</dbReference>
<name>A4JFS2_BURVG</name>
<evidence type="ECO:0000256" key="12">
    <source>
        <dbReference type="ARBA" id="ARBA00032877"/>
    </source>
</evidence>
<dbReference type="GO" id="GO:0003677">
    <property type="term" value="F:DNA binding"/>
    <property type="evidence" value="ECO:0007669"/>
    <property type="project" value="UniProtKB-KW"/>
</dbReference>
<keyword evidence="8 16" id="KW-0413">Isomerase</keyword>
<dbReference type="Gene3D" id="1.10.460.10">
    <property type="entry name" value="Topoisomerase I, domain 2"/>
    <property type="match status" value="1"/>
</dbReference>
<gene>
    <name evidence="16" type="ordered locus">Bcep1808_2123</name>
</gene>
<evidence type="ECO:0000256" key="1">
    <source>
        <dbReference type="ARBA" id="ARBA00000213"/>
    </source>
</evidence>
<evidence type="ECO:0000256" key="4">
    <source>
        <dbReference type="ARBA" id="ARBA00022771"/>
    </source>
</evidence>
<evidence type="ECO:0000256" key="8">
    <source>
        <dbReference type="ARBA" id="ARBA00023235"/>
    </source>
</evidence>
<dbReference type="GO" id="GO:0006265">
    <property type="term" value="P:DNA topological change"/>
    <property type="evidence" value="ECO:0007669"/>
    <property type="project" value="InterPro"/>
</dbReference>
<evidence type="ECO:0000256" key="7">
    <source>
        <dbReference type="ARBA" id="ARBA00023125"/>
    </source>
</evidence>
<dbReference type="SMART" id="SM00493">
    <property type="entry name" value="TOPRIM"/>
    <property type="match status" value="1"/>
</dbReference>
<keyword evidence="4" id="KW-0863">Zinc-finger</keyword>
<dbReference type="AlphaFoldDB" id="A4JFS2"/>
<keyword evidence="4" id="KW-0479">Metal-binding</keyword>
<feature type="compositionally biased region" description="Basic and acidic residues" evidence="13">
    <location>
        <begin position="748"/>
        <end position="760"/>
    </location>
</feature>
<dbReference type="InterPro" id="IPR013497">
    <property type="entry name" value="Topo_IA_cen"/>
</dbReference>
<evidence type="ECO:0000259" key="14">
    <source>
        <dbReference type="PROSITE" id="PS50880"/>
    </source>
</evidence>
<feature type="compositionally biased region" description="Polar residues" evidence="13">
    <location>
        <begin position="679"/>
        <end position="692"/>
    </location>
</feature>
<comment type="similarity">
    <text evidence="2">Belongs to the type IA topoisomerase family.</text>
</comment>
<sequence>MKRLFIAEKPAMARDIAKHMGGRMTKKVGYVEVDMGGGVVNIVASCIGHLLKQAEPADYVKDLEFPGTFADLPILPDQWKLQIAEKKSAQVTLLRRLLRECDEVVNAGDPGREGQLIIDELLEFCGNRKPVKRILLNSLDSATVKRELANLQDNTRFKPIYQAGLGRQRADWLVGMNLSRAYTILGRRAQYRGVLSVGRVQSPTLALVVRRDRAIETFVPRDYWAVKALVRVDGGEFWARWKKPEPAPEWLDEEGRIVVQAEAERIVRATQGQTGQITRFETKPGKEEPLLPFSLATLQIFASAKWGYSAKEVLDACQYLYSEKKCFSYPRTDARHLVVALQAQIPDTLSAIAQTLSMLSPACAKADSSILGKAWDDSKVGEHYALIPTSEAADFASLTPIQQNLYRAVAQRYITLFYPDCLIERTSVEATVAQEVFAASGRVVKSEGWREVYAGEAPEPETPDANGKVAEEKEDEQRFPQMSLGQSAKAAQTVSEQKRTKPPTRMSDSSLLLAMTNVHQLVKDPQLRQRLQSSKGIGTSATRAAIIENLVEKGLLLREGKTLISSSAARVLIDALPATLLDPALSAMWENALDLVAAGKAPLDLFMQKQEAWLRQLLEKAQATGLGALSDAPLANANAGGASRGSGSGSRAGSSSGGSRSAGTSRSSSGSTASSRSAPQTGAGQNAGSGSRTPAPREIGHESSKTAPSAAVKACPECKTGKMVVRQARSGPSAGKPFLGCTNYPRCKHAERMPEKEPAR</sequence>
<dbReference type="InterPro" id="IPR013498">
    <property type="entry name" value="Topo_IA_Znf"/>
</dbReference>
<dbReference type="Pfam" id="PF01751">
    <property type="entry name" value="Toprim"/>
    <property type="match status" value="1"/>
</dbReference>
<evidence type="ECO:0000256" key="5">
    <source>
        <dbReference type="ARBA" id="ARBA00022833"/>
    </source>
</evidence>
<dbReference type="Gene3D" id="3.40.50.140">
    <property type="match status" value="1"/>
</dbReference>
<dbReference type="PRINTS" id="PR00417">
    <property type="entry name" value="PRTPISMRASEI"/>
</dbReference>
<dbReference type="SMART" id="SM00436">
    <property type="entry name" value="TOP1Bc"/>
    <property type="match status" value="1"/>
</dbReference>
<dbReference type="PANTHER" id="PTHR11390:SF21">
    <property type="entry name" value="DNA TOPOISOMERASE 3-ALPHA"/>
    <property type="match status" value="1"/>
</dbReference>
<dbReference type="PROSITE" id="PS50880">
    <property type="entry name" value="TOPRIM"/>
    <property type="match status" value="1"/>
</dbReference>
<dbReference type="PROSITE" id="PS52039">
    <property type="entry name" value="TOPO_IA_2"/>
    <property type="match status" value="1"/>
</dbReference>
<feature type="compositionally biased region" description="Polar residues" evidence="13">
    <location>
        <begin position="483"/>
        <end position="495"/>
    </location>
</feature>
<dbReference type="GO" id="GO:0003917">
    <property type="term" value="F:DNA topoisomerase type I (single strand cut, ATP-independent) activity"/>
    <property type="evidence" value="ECO:0007669"/>
    <property type="project" value="UniProtKB-EC"/>
</dbReference>
<feature type="domain" description="Topo IA-type catalytic" evidence="15">
    <location>
        <begin position="157"/>
        <end position="618"/>
    </location>
</feature>
<organism evidence="16 17">
    <name type="scientific">Burkholderia vietnamiensis (strain G4 / LMG 22486)</name>
    <name type="common">Burkholderia cepacia (strain R1808)</name>
    <dbReference type="NCBI Taxonomy" id="269482"/>
    <lineage>
        <taxon>Bacteria</taxon>
        <taxon>Pseudomonadati</taxon>
        <taxon>Pseudomonadota</taxon>
        <taxon>Betaproteobacteria</taxon>
        <taxon>Burkholderiales</taxon>
        <taxon>Burkholderiaceae</taxon>
        <taxon>Burkholderia</taxon>
        <taxon>Burkholderia cepacia complex</taxon>
    </lineage>
</organism>
<dbReference type="PANTHER" id="PTHR11390">
    <property type="entry name" value="PROKARYOTIC DNA TOPOISOMERASE"/>
    <property type="match status" value="1"/>
</dbReference>
<feature type="region of interest" description="Disordered" evidence="13">
    <location>
        <begin position="638"/>
        <end position="760"/>
    </location>
</feature>
<dbReference type="SUPFAM" id="SSF56712">
    <property type="entry name" value="Prokaryotic type I DNA topoisomerase"/>
    <property type="match status" value="1"/>
</dbReference>
<evidence type="ECO:0000256" key="6">
    <source>
        <dbReference type="ARBA" id="ARBA00023029"/>
    </source>
</evidence>
<dbReference type="Pfam" id="PF01396">
    <property type="entry name" value="Zn_ribbon_Top1"/>
    <property type="match status" value="1"/>
</dbReference>
<dbReference type="HOGENOM" id="CLU_002929_5_2_4"/>
<reference evidence="17" key="1">
    <citation type="submission" date="2007-03" db="EMBL/GenBank/DDBJ databases">
        <title>Complete sequence of chromosome 1 of Burkholderia vietnamiensis G4.</title>
        <authorList>
            <consortium name="US DOE Joint Genome Institute"/>
            <person name="Copeland A."/>
            <person name="Lucas S."/>
            <person name="Lapidus A."/>
            <person name="Barry K."/>
            <person name="Detter J.C."/>
            <person name="Glavina del Rio T."/>
            <person name="Hammon N."/>
            <person name="Israni S."/>
            <person name="Dalin E."/>
            <person name="Tice H."/>
            <person name="Pitluck S."/>
            <person name="Chain P."/>
            <person name="Malfatti S."/>
            <person name="Shin M."/>
            <person name="Vergez L."/>
            <person name="Schmutz J."/>
            <person name="Larimer F."/>
            <person name="Land M."/>
            <person name="Hauser L."/>
            <person name="Kyrpides N."/>
            <person name="Tiedje J."/>
            <person name="Richardson P."/>
        </authorList>
    </citation>
    <scope>NUCLEOTIDE SEQUENCE [LARGE SCALE GENOMIC DNA]</scope>
    <source>
        <strain evidence="17">G4 / LMG 22486</strain>
    </source>
</reference>
<dbReference type="GO" id="GO:0006281">
    <property type="term" value="P:DNA repair"/>
    <property type="evidence" value="ECO:0007669"/>
    <property type="project" value="TreeGrafter"/>
</dbReference>
<dbReference type="InterPro" id="IPR005738">
    <property type="entry name" value="TopoIII"/>
</dbReference>
<protein>
    <recommendedName>
        <fullName evidence="3">DNA topoisomerase</fullName>
        <ecNumber evidence="3">5.6.2.1</ecNumber>
    </recommendedName>
    <alternativeName>
        <fullName evidence="12">Omega-protein</fullName>
    </alternativeName>
    <alternativeName>
        <fullName evidence="11">Relaxing enzyme</fullName>
    </alternativeName>
    <alternativeName>
        <fullName evidence="9">Swivelase</fullName>
    </alternativeName>
    <alternativeName>
        <fullName evidence="10">Untwisting enzyme</fullName>
    </alternativeName>
</protein>
<dbReference type="InterPro" id="IPR013825">
    <property type="entry name" value="Topo_IA_cen_sub2"/>
</dbReference>
<dbReference type="InterPro" id="IPR003601">
    <property type="entry name" value="Topo_IA_2"/>
</dbReference>
<dbReference type="InterPro" id="IPR006171">
    <property type="entry name" value="TOPRIM_dom"/>
</dbReference>
<dbReference type="InterPro" id="IPR023405">
    <property type="entry name" value="Topo_IA_core_domain"/>
</dbReference>
<keyword evidence="7" id="KW-0238">DNA-binding</keyword>
<dbReference type="KEGG" id="bvi:Bcep1808_2123"/>
<dbReference type="Gene3D" id="2.70.20.10">
    <property type="entry name" value="Topoisomerase I, domain 3"/>
    <property type="match status" value="1"/>
</dbReference>
<evidence type="ECO:0000256" key="2">
    <source>
        <dbReference type="ARBA" id="ARBA00009446"/>
    </source>
</evidence>
<dbReference type="GO" id="GO:0008270">
    <property type="term" value="F:zinc ion binding"/>
    <property type="evidence" value="ECO:0007669"/>
    <property type="project" value="UniProtKB-KW"/>
</dbReference>
<dbReference type="Gene3D" id="3.30.65.10">
    <property type="entry name" value="Bacterial Topoisomerase I, domain 1"/>
    <property type="match status" value="1"/>
</dbReference>
<evidence type="ECO:0000313" key="16">
    <source>
        <dbReference type="EMBL" id="ABO55125.1"/>
    </source>
</evidence>
<keyword evidence="6" id="KW-0799">Topoisomerase</keyword>
<dbReference type="EC" id="5.6.2.1" evidence="3"/>